<dbReference type="InterPro" id="IPR025619">
    <property type="entry name" value="YlzJ"/>
</dbReference>
<dbReference type="Proteomes" id="UP001185012">
    <property type="component" value="Unassembled WGS sequence"/>
</dbReference>
<organism evidence="1 2">
    <name type="scientific">Desmospora profundinema</name>
    <dbReference type="NCBI Taxonomy" id="1571184"/>
    <lineage>
        <taxon>Bacteria</taxon>
        <taxon>Bacillati</taxon>
        <taxon>Bacillota</taxon>
        <taxon>Bacilli</taxon>
        <taxon>Bacillales</taxon>
        <taxon>Thermoactinomycetaceae</taxon>
        <taxon>Desmospora</taxon>
    </lineage>
</organism>
<gene>
    <name evidence="1" type="ORF">JOE21_000225</name>
</gene>
<keyword evidence="2" id="KW-1185">Reference proteome</keyword>
<name>A0ABU1IHI3_9BACL</name>
<dbReference type="Pfam" id="PF14035">
    <property type="entry name" value="YlzJ"/>
    <property type="match status" value="1"/>
</dbReference>
<dbReference type="RefSeq" id="WP_309861266.1">
    <property type="nucleotide sequence ID" value="NZ_JAVDQG010000001.1"/>
</dbReference>
<evidence type="ECO:0008006" key="3">
    <source>
        <dbReference type="Google" id="ProtNLM"/>
    </source>
</evidence>
<accession>A0ABU1IHI3</accession>
<sequence>MIYYSIIPAEMALMDETQTTSVREVSVNGVMMQVEVISPMEGRIQRLLSPEPRHYLDPRFQPGERIAIPPS</sequence>
<protein>
    <recommendedName>
        <fullName evidence="3">YlzJ-like protein</fullName>
    </recommendedName>
</protein>
<dbReference type="EMBL" id="JAVDQG010000001">
    <property type="protein sequence ID" value="MDR6224237.1"/>
    <property type="molecule type" value="Genomic_DNA"/>
</dbReference>
<proteinExistence type="predicted"/>
<comment type="caution">
    <text evidence="1">The sequence shown here is derived from an EMBL/GenBank/DDBJ whole genome shotgun (WGS) entry which is preliminary data.</text>
</comment>
<evidence type="ECO:0000313" key="1">
    <source>
        <dbReference type="EMBL" id="MDR6224237.1"/>
    </source>
</evidence>
<evidence type="ECO:0000313" key="2">
    <source>
        <dbReference type="Proteomes" id="UP001185012"/>
    </source>
</evidence>
<reference evidence="1 2" key="1">
    <citation type="submission" date="2023-07" db="EMBL/GenBank/DDBJ databases">
        <title>Genomic Encyclopedia of Type Strains, Phase IV (KMG-IV): sequencing the most valuable type-strain genomes for metagenomic binning, comparative biology and taxonomic classification.</title>
        <authorList>
            <person name="Goeker M."/>
        </authorList>
    </citation>
    <scope>NUCLEOTIDE SEQUENCE [LARGE SCALE GENOMIC DNA]</scope>
    <source>
        <strain evidence="1 2">DSM 45903</strain>
    </source>
</reference>